<dbReference type="Proteomes" id="UP000886998">
    <property type="component" value="Unassembled WGS sequence"/>
</dbReference>
<evidence type="ECO:0000313" key="1">
    <source>
        <dbReference type="EMBL" id="GFS38991.1"/>
    </source>
</evidence>
<keyword evidence="2" id="KW-1185">Reference proteome</keyword>
<evidence type="ECO:0000313" key="2">
    <source>
        <dbReference type="Proteomes" id="UP000886998"/>
    </source>
</evidence>
<organism evidence="1 2">
    <name type="scientific">Trichonephila inaurata madagascariensis</name>
    <dbReference type="NCBI Taxonomy" id="2747483"/>
    <lineage>
        <taxon>Eukaryota</taxon>
        <taxon>Metazoa</taxon>
        <taxon>Ecdysozoa</taxon>
        <taxon>Arthropoda</taxon>
        <taxon>Chelicerata</taxon>
        <taxon>Arachnida</taxon>
        <taxon>Araneae</taxon>
        <taxon>Araneomorphae</taxon>
        <taxon>Entelegynae</taxon>
        <taxon>Araneoidea</taxon>
        <taxon>Nephilidae</taxon>
        <taxon>Trichonephila</taxon>
        <taxon>Trichonephila inaurata</taxon>
    </lineage>
</organism>
<name>A0A8X6J622_9ARAC</name>
<dbReference type="OrthoDB" id="10065625at2759"/>
<sequence>MKAKLKEQALGAYEEVTNGFGRNDKIERGSCLARRTGLNLGRGLRAKSKLRSPLSKIKNIQNENISGQYEWTVKVQLDQFRELADIHNDQIIAIQETKPKEQMKLNIKGFHINRLDRPTEGGGVLQLLVRDVKYQNIAIPHMSIDSGCLYFLG</sequence>
<dbReference type="AlphaFoldDB" id="A0A8X6J622"/>
<gene>
    <name evidence="1" type="ORF">TNIN_404071</name>
</gene>
<reference evidence="1" key="1">
    <citation type="submission" date="2020-08" db="EMBL/GenBank/DDBJ databases">
        <title>Multicomponent nature underlies the extraordinary mechanical properties of spider dragline silk.</title>
        <authorList>
            <person name="Kono N."/>
            <person name="Nakamura H."/>
            <person name="Mori M."/>
            <person name="Yoshida Y."/>
            <person name="Ohtoshi R."/>
            <person name="Malay A.D."/>
            <person name="Moran D.A.P."/>
            <person name="Tomita M."/>
            <person name="Numata K."/>
            <person name="Arakawa K."/>
        </authorList>
    </citation>
    <scope>NUCLEOTIDE SEQUENCE</scope>
</reference>
<protein>
    <submittedName>
        <fullName evidence="1">Uncharacterized protein</fullName>
    </submittedName>
</protein>
<accession>A0A8X6J622</accession>
<comment type="caution">
    <text evidence="1">The sequence shown here is derived from an EMBL/GenBank/DDBJ whole genome shotgun (WGS) entry which is preliminary data.</text>
</comment>
<dbReference type="EMBL" id="BMAV01025163">
    <property type="protein sequence ID" value="GFS38991.1"/>
    <property type="molecule type" value="Genomic_DNA"/>
</dbReference>
<proteinExistence type="predicted"/>